<dbReference type="InterPro" id="IPR058163">
    <property type="entry name" value="LysR-type_TF_proteobact-type"/>
</dbReference>
<dbReference type="STRING" id="717774.Marme_2350"/>
<dbReference type="PATRIC" id="fig|717774.3.peg.2423"/>
<evidence type="ECO:0000313" key="6">
    <source>
        <dbReference type="EMBL" id="ADZ91591.1"/>
    </source>
</evidence>
<dbReference type="AlphaFoldDB" id="F2JU79"/>
<evidence type="ECO:0000256" key="2">
    <source>
        <dbReference type="ARBA" id="ARBA00023015"/>
    </source>
</evidence>
<reference evidence="6 7" key="1">
    <citation type="journal article" date="2012" name="Stand. Genomic Sci.">
        <title>Complete genome sequence of the melanogenic marine bacterium Marinomonas mediterranea type strain (MMB-1(T)).</title>
        <authorList>
            <person name="Lucas-Elio P."/>
            <person name="Goodwin L."/>
            <person name="Woyke T."/>
            <person name="Pitluck S."/>
            <person name="Nolan M."/>
            <person name="Kyrpides N.C."/>
            <person name="Detter J.C."/>
            <person name="Copeland A."/>
            <person name="Teshima H."/>
            <person name="Bruce D."/>
            <person name="Detter C."/>
            <person name="Tapia R."/>
            <person name="Han S."/>
            <person name="Land M.L."/>
            <person name="Ivanova N."/>
            <person name="Mikhailova N."/>
            <person name="Johnston A.W."/>
            <person name="Sanchez-Amat A."/>
        </authorList>
    </citation>
    <scope>NUCLEOTIDE SEQUENCE [LARGE SCALE GENOMIC DNA]</scope>
    <source>
        <strain evidence="7">ATCC 700492 / JCM 21426 / NBRC 103028 / MMB-1</strain>
    </source>
</reference>
<accession>F2JU79</accession>
<evidence type="ECO:0000256" key="4">
    <source>
        <dbReference type="ARBA" id="ARBA00023163"/>
    </source>
</evidence>
<evidence type="ECO:0000256" key="3">
    <source>
        <dbReference type="ARBA" id="ARBA00023125"/>
    </source>
</evidence>
<evidence type="ECO:0000259" key="5">
    <source>
        <dbReference type="PROSITE" id="PS50931"/>
    </source>
</evidence>
<dbReference type="OrthoDB" id="6787458at2"/>
<organism evidence="6 7">
    <name type="scientific">Marinomonas mediterranea (strain ATCC 700492 / JCM 21426 / NBRC 103028 / MMB-1)</name>
    <dbReference type="NCBI Taxonomy" id="717774"/>
    <lineage>
        <taxon>Bacteria</taxon>
        <taxon>Pseudomonadati</taxon>
        <taxon>Pseudomonadota</taxon>
        <taxon>Gammaproteobacteria</taxon>
        <taxon>Oceanospirillales</taxon>
        <taxon>Oceanospirillaceae</taxon>
        <taxon>Marinomonas</taxon>
    </lineage>
</organism>
<dbReference type="Gene3D" id="1.10.10.10">
    <property type="entry name" value="Winged helix-like DNA-binding domain superfamily/Winged helix DNA-binding domain"/>
    <property type="match status" value="1"/>
</dbReference>
<dbReference type="GO" id="GO:0003700">
    <property type="term" value="F:DNA-binding transcription factor activity"/>
    <property type="evidence" value="ECO:0007669"/>
    <property type="project" value="InterPro"/>
</dbReference>
<keyword evidence="2" id="KW-0805">Transcription regulation</keyword>
<feature type="domain" description="HTH lysR-type" evidence="5">
    <location>
        <begin position="6"/>
        <end position="63"/>
    </location>
</feature>
<keyword evidence="7" id="KW-1185">Reference proteome</keyword>
<dbReference type="InterPro" id="IPR036390">
    <property type="entry name" value="WH_DNA-bd_sf"/>
</dbReference>
<dbReference type="InterPro" id="IPR036388">
    <property type="entry name" value="WH-like_DNA-bd_sf"/>
</dbReference>
<dbReference type="EMBL" id="CP002583">
    <property type="protein sequence ID" value="ADZ91591.1"/>
    <property type="molecule type" value="Genomic_DNA"/>
</dbReference>
<dbReference type="KEGG" id="mme:Marme_2350"/>
<dbReference type="GO" id="GO:0006351">
    <property type="term" value="P:DNA-templated transcription"/>
    <property type="evidence" value="ECO:0007669"/>
    <property type="project" value="TreeGrafter"/>
</dbReference>
<evidence type="ECO:0000256" key="1">
    <source>
        <dbReference type="ARBA" id="ARBA00009437"/>
    </source>
</evidence>
<sequence length="308" mass="35104">MKKRLPPLNWLRSFEASARHLNFTQAANELNLTQAAISQQVKSLESQLGTTLFKRLPRGLALTDAGMAYMPAIHDSVERLTAVTDELFGQGQSRQVTIRVSLVFFTTWLAPKLPLFYEQHPDVKIRFTSNIWQEEKQKDTDLGIRYGQGVWPDVKAERLTWDELFPVCSPDLLREYVQTTSEQMLPSLEEVLPNHTLLHVLGYKEGWGYWLNQTSTDYTDNGKGIQFDTLISALEMAKLGQGFALGRTSVVKDMIENGTLIAPFEKTLETSEAFFLTYPTHQYLSPGAEVFKQWILDESQKQKAQKLI</sequence>
<gene>
    <name evidence="6" type="ordered locus">Marme_2350</name>
</gene>
<dbReference type="InterPro" id="IPR000847">
    <property type="entry name" value="LysR_HTH_N"/>
</dbReference>
<comment type="similarity">
    <text evidence="1">Belongs to the LysR transcriptional regulatory family.</text>
</comment>
<dbReference type="PROSITE" id="PS50931">
    <property type="entry name" value="HTH_LYSR"/>
    <property type="match status" value="1"/>
</dbReference>
<dbReference type="PRINTS" id="PR00039">
    <property type="entry name" value="HTHLYSR"/>
</dbReference>
<dbReference type="Gene3D" id="3.40.190.10">
    <property type="entry name" value="Periplasmic binding protein-like II"/>
    <property type="match status" value="2"/>
</dbReference>
<dbReference type="RefSeq" id="WP_013661496.1">
    <property type="nucleotide sequence ID" value="NC_015276.1"/>
</dbReference>
<protein>
    <submittedName>
        <fullName evidence="6">Transcriptional regulator, LysR family</fullName>
    </submittedName>
</protein>
<dbReference type="HOGENOM" id="CLU_039613_37_0_6"/>
<dbReference type="InterPro" id="IPR005119">
    <property type="entry name" value="LysR_subst-bd"/>
</dbReference>
<dbReference type="PANTHER" id="PTHR30537">
    <property type="entry name" value="HTH-TYPE TRANSCRIPTIONAL REGULATOR"/>
    <property type="match status" value="1"/>
</dbReference>
<dbReference type="PANTHER" id="PTHR30537:SF74">
    <property type="entry name" value="HTH-TYPE TRANSCRIPTIONAL REGULATOR TRPI"/>
    <property type="match status" value="1"/>
</dbReference>
<keyword evidence="4" id="KW-0804">Transcription</keyword>
<dbReference type="SUPFAM" id="SSF53850">
    <property type="entry name" value="Periplasmic binding protein-like II"/>
    <property type="match status" value="1"/>
</dbReference>
<proteinExistence type="inferred from homology"/>
<name>F2JU79_MARM1</name>
<keyword evidence="3" id="KW-0238">DNA-binding</keyword>
<dbReference type="SUPFAM" id="SSF46785">
    <property type="entry name" value="Winged helix' DNA-binding domain"/>
    <property type="match status" value="1"/>
</dbReference>
<dbReference type="Pfam" id="PF00126">
    <property type="entry name" value="HTH_1"/>
    <property type="match status" value="1"/>
</dbReference>
<dbReference type="eggNOG" id="COG0583">
    <property type="taxonomic scope" value="Bacteria"/>
</dbReference>
<dbReference type="CDD" id="cd08432">
    <property type="entry name" value="PBP2_GcdR_TrpI_HvrB_AmpR_like"/>
    <property type="match status" value="1"/>
</dbReference>
<dbReference type="Pfam" id="PF03466">
    <property type="entry name" value="LysR_substrate"/>
    <property type="match status" value="1"/>
</dbReference>
<dbReference type="Proteomes" id="UP000001062">
    <property type="component" value="Chromosome"/>
</dbReference>
<dbReference type="GO" id="GO:0043565">
    <property type="term" value="F:sequence-specific DNA binding"/>
    <property type="evidence" value="ECO:0007669"/>
    <property type="project" value="TreeGrafter"/>
</dbReference>
<evidence type="ECO:0000313" key="7">
    <source>
        <dbReference type="Proteomes" id="UP000001062"/>
    </source>
</evidence>
<dbReference type="FunFam" id="1.10.10.10:FF:000038">
    <property type="entry name" value="Glycine cleavage system transcriptional activator"/>
    <property type="match status" value="1"/>
</dbReference>